<dbReference type="PRINTS" id="PR00344">
    <property type="entry name" value="BCTRLSENSOR"/>
</dbReference>
<sequence>MIQYNYMLNWSEGDQGFWDKLEKVMQTLVMRPASKQANAIFIQLSFSQMPKDEAVKVREKIRSFLPRAVVAGITETLFSPQLGSYVQLNCTFFQNSKLRLMEYAGIPEDFARLGVEFGQKVAAMPDARAAMVLGTTDGNFDKFLDGFVCGNENVVVFGAMTGTVKDIGTGSSIITGALLGESNDKYYLMGSDLMPRGIVVVVFCGESLGVRADYVLGWKPIGKEMVITETMGPNVISTLDDMPAVDIYRHYLKVKPDENFVYNIAEFPLTIEREGCLIARVPPGFDEEGRIFFNGNVNVGERVRLTYAVREDFLHETELASEKMSQFAPDGLFIVACGTRSLFLQGEEHWETRYYQRFANQLSSCSGTGEIYCYQGQGGLLNCALIAVGFREGGNKSALSFYDEPETEPENTRMLLSTRMAAFLDVITQELEQSNRELRELAVKNEEASIAKYKFLANVRREIATPLKTVIRLERKIRKESTEDKIREYSRECHLAGEKVYGILGRIFDFLEMEAGDLGANEAEYRVSTLLQDLHNEIMDEVIEKGLAMVTELPPDIPSVLYGDELRIRQILVNLLNNAVRFTEKGSIHLKVTMEKIGPADVLLHFSVKDTGVGITPENFAEVQRVLSLSDDRPQNMLNEMGLGLNVTQRLLKLFGSELHMETELGKGTTCSFDLRQRVLNWFPMKQKNAPALRDDADRKPPITEEELAETWEALREIAAGQDMDSLDYMLETLDDYRLPEREAALLLELQTAAKENNWELIAKLVQ</sequence>
<dbReference type="SMART" id="SM00897">
    <property type="entry name" value="FIST"/>
    <property type="match status" value="1"/>
</dbReference>
<evidence type="ECO:0000256" key="3">
    <source>
        <dbReference type="ARBA" id="ARBA00022553"/>
    </source>
</evidence>
<dbReference type="EMBL" id="FNQG01000017">
    <property type="protein sequence ID" value="SEA34518.1"/>
    <property type="molecule type" value="Genomic_DNA"/>
</dbReference>
<gene>
    <name evidence="8" type="ORF">SAMN05660648_02862</name>
</gene>
<evidence type="ECO:0000313" key="9">
    <source>
        <dbReference type="Proteomes" id="UP000183469"/>
    </source>
</evidence>
<dbReference type="RefSeq" id="WP_074673461.1">
    <property type="nucleotide sequence ID" value="NZ_FNQG01000017.1"/>
</dbReference>
<dbReference type="OrthoDB" id="9805486at2"/>
<keyword evidence="4 8" id="KW-0808">Transferase</keyword>
<dbReference type="InterPro" id="IPR005467">
    <property type="entry name" value="His_kinase_dom"/>
</dbReference>
<evidence type="ECO:0000256" key="1">
    <source>
        <dbReference type="ARBA" id="ARBA00000085"/>
    </source>
</evidence>
<evidence type="ECO:0000256" key="6">
    <source>
        <dbReference type="SAM" id="Coils"/>
    </source>
</evidence>
<dbReference type="Proteomes" id="UP000183469">
    <property type="component" value="Unassembled WGS sequence"/>
</dbReference>
<dbReference type="EC" id="2.7.13.3" evidence="2"/>
<dbReference type="InterPro" id="IPR004358">
    <property type="entry name" value="Sig_transdc_His_kin-like_C"/>
</dbReference>
<evidence type="ECO:0000256" key="2">
    <source>
        <dbReference type="ARBA" id="ARBA00012438"/>
    </source>
</evidence>
<dbReference type="SMART" id="SM01204">
    <property type="entry name" value="FIST_C"/>
    <property type="match status" value="1"/>
</dbReference>
<dbReference type="SMART" id="SM00387">
    <property type="entry name" value="HATPase_c"/>
    <property type="match status" value="1"/>
</dbReference>
<keyword evidence="3" id="KW-0597">Phosphoprotein</keyword>
<evidence type="ECO:0000256" key="4">
    <source>
        <dbReference type="ARBA" id="ARBA00022777"/>
    </source>
</evidence>
<dbReference type="PROSITE" id="PS50109">
    <property type="entry name" value="HIS_KIN"/>
    <property type="match status" value="1"/>
</dbReference>
<name>A0A1H4AFK9_SELRU</name>
<keyword evidence="6" id="KW-0175">Coiled coil</keyword>
<dbReference type="InterPro" id="IPR019494">
    <property type="entry name" value="FIST_C"/>
</dbReference>
<dbReference type="AlphaFoldDB" id="A0A1H4AFK9"/>
<proteinExistence type="predicted"/>
<dbReference type="Pfam" id="PF10442">
    <property type="entry name" value="FIST_C"/>
    <property type="match status" value="1"/>
</dbReference>
<dbReference type="SUPFAM" id="SSF55874">
    <property type="entry name" value="ATPase domain of HSP90 chaperone/DNA topoisomerase II/histidine kinase"/>
    <property type="match status" value="1"/>
</dbReference>
<dbReference type="GO" id="GO:0000160">
    <property type="term" value="P:phosphorelay signal transduction system"/>
    <property type="evidence" value="ECO:0007669"/>
    <property type="project" value="UniProtKB-KW"/>
</dbReference>
<accession>A0A1H4AFK9</accession>
<organism evidence="8 9">
    <name type="scientific">Selenomonas ruminantium</name>
    <dbReference type="NCBI Taxonomy" id="971"/>
    <lineage>
        <taxon>Bacteria</taxon>
        <taxon>Bacillati</taxon>
        <taxon>Bacillota</taxon>
        <taxon>Negativicutes</taxon>
        <taxon>Selenomonadales</taxon>
        <taxon>Selenomonadaceae</taxon>
        <taxon>Selenomonas</taxon>
    </lineage>
</organism>
<evidence type="ECO:0000313" key="8">
    <source>
        <dbReference type="EMBL" id="SEA34518.1"/>
    </source>
</evidence>
<dbReference type="InterPro" id="IPR003594">
    <property type="entry name" value="HATPase_dom"/>
</dbReference>
<dbReference type="GO" id="GO:0004673">
    <property type="term" value="F:protein histidine kinase activity"/>
    <property type="evidence" value="ECO:0007669"/>
    <property type="project" value="UniProtKB-EC"/>
</dbReference>
<dbReference type="InterPro" id="IPR013702">
    <property type="entry name" value="FIST_domain_N"/>
</dbReference>
<comment type="catalytic activity">
    <reaction evidence="1">
        <text>ATP + protein L-histidine = ADP + protein N-phospho-L-histidine.</text>
        <dbReference type="EC" id="2.7.13.3"/>
    </reaction>
</comment>
<keyword evidence="5" id="KW-0902">Two-component regulatory system</keyword>
<dbReference type="PANTHER" id="PTHR45339:SF1">
    <property type="entry name" value="HYBRID SIGNAL TRANSDUCTION HISTIDINE KINASE J"/>
    <property type="match status" value="1"/>
</dbReference>
<dbReference type="PANTHER" id="PTHR45339">
    <property type="entry name" value="HYBRID SIGNAL TRANSDUCTION HISTIDINE KINASE J"/>
    <property type="match status" value="1"/>
</dbReference>
<dbReference type="Gene3D" id="1.10.287.130">
    <property type="match status" value="1"/>
</dbReference>
<dbReference type="Gene3D" id="3.30.565.10">
    <property type="entry name" value="Histidine kinase-like ATPase, C-terminal domain"/>
    <property type="match status" value="1"/>
</dbReference>
<evidence type="ECO:0000259" key="7">
    <source>
        <dbReference type="PROSITE" id="PS50109"/>
    </source>
</evidence>
<feature type="domain" description="Histidine kinase" evidence="7">
    <location>
        <begin position="458"/>
        <end position="679"/>
    </location>
</feature>
<feature type="coiled-coil region" evidence="6">
    <location>
        <begin position="424"/>
        <end position="451"/>
    </location>
</feature>
<evidence type="ECO:0000256" key="5">
    <source>
        <dbReference type="ARBA" id="ARBA00023012"/>
    </source>
</evidence>
<keyword evidence="4 8" id="KW-0418">Kinase</keyword>
<dbReference type="InterPro" id="IPR036890">
    <property type="entry name" value="HATPase_C_sf"/>
</dbReference>
<dbReference type="Pfam" id="PF02518">
    <property type="entry name" value="HATPase_c"/>
    <property type="match status" value="1"/>
</dbReference>
<reference evidence="8 9" key="1">
    <citation type="submission" date="2016-10" db="EMBL/GenBank/DDBJ databases">
        <authorList>
            <person name="de Groot N.N."/>
        </authorList>
    </citation>
    <scope>NUCLEOTIDE SEQUENCE [LARGE SCALE GENOMIC DNA]</scope>
    <source>
        <strain evidence="8 9">DSM 2872</strain>
    </source>
</reference>
<dbReference type="Pfam" id="PF08495">
    <property type="entry name" value="FIST"/>
    <property type="match status" value="1"/>
</dbReference>
<protein>
    <recommendedName>
        <fullName evidence="2">histidine kinase</fullName>
        <ecNumber evidence="2">2.7.13.3</ecNumber>
    </recommendedName>
</protein>